<feature type="compositionally biased region" description="Low complexity" evidence="2">
    <location>
        <begin position="1"/>
        <end position="34"/>
    </location>
</feature>
<reference evidence="4" key="1">
    <citation type="journal article" date="2019" name="Nat. Commun.">
        <title>Genome-wide association mapping of date palm fruit traits.</title>
        <authorList>
            <person name="Hazzouri K.M."/>
            <person name="Gros-Balthazard M."/>
            <person name="Flowers J.M."/>
            <person name="Copetti D."/>
            <person name="Lemansour A."/>
            <person name="Lebrun M."/>
            <person name="Masmoudi K."/>
            <person name="Ferrand S."/>
            <person name="Dhar M.I."/>
            <person name="Fresquez Z.A."/>
            <person name="Rosas U."/>
            <person name="Zhang J."/>
            <person name="Talag J."/>
            <person name="Lee S."/>
            <person name="Kudrna D."/>
            <person name="Powell R.F."/>
            <person name="Leitch I.J."/>
            <person name="Krueger R.R."/>
            <person name="Wing R.A."/>
            <person name="Amiri K.M.A."/>
            <person name="Purugganan M.D."/>
        </authorList>
    </citation>
    <scope>NUCLEOTIDE SEQUENCE [LARGE SCALE GENOMIC DNA]</scope>
    <source>
        <strain evidence="4">cv. Khalas</strain>
    </source>
</reference>
<feature type="compositionally biased region" description="Low complexity" evidence="2">
    <location>
        <begin position="58"/>
        <end position="69"/>
    </location>
</feature>
<feature type="region of interest" description="Disordered" evidence="2">
    <location>
        <begin position="164"/>
        <end position="185"/>
    </location>
</feature>
<evidence type="ECO:0000313" key="4">
    <source>
        <dbReference type="Proteomes" id="UP000228380"/>
    </source>
</evidence>
<proteinExistence type="predicted"/>
<dbReference type="FunFam" id="1.10.10.60:FF:000152">
    <property type="entry name" value="Trihelix transcription factor ASIL2"/>
    <property type="match status" value="1"/>
</dbReference>
<feature type="coiled-coil region" evidence="1">
    <location>
        <begin position="315"/>
        <end position="378"/>
    </location>
</feature>
<organism evidence="4 5">
    <name type="scientific">Phoenix dactylifera</name>
    <name type="common">Date palm</name>
    <dbReference type="NCBI Taxonomy" id="42345"/>
    <lineage>
        <taxon>Eukaryota</taxon>
        <taxon>Viridiplantae</taxon>
        <taxon>Streptophyta</taxon>
        <taxon>Embryophyta</taxon>
        <taxon>Tracheophyta</taxon>
        <taxon>Spermatophyta</taxon>
        <taxon>Magnoliopsida</taxon>
        <taxon>Liliopsida</taxon>
        <taxon>Arecaceae</taxon>
        <taxon>Coryphoideae</taxon>
        <taxon>Phoeniceae</taxon>
        <taxon>Phoenix</taxon>
    </lineage>
</organism>
<feature type="region of interest" description="Disordered" evidence="2">
    <location>
        <begin position="279"/>
        <end position="308"/>
    </location>
</feature>
<dbReference type="AlphaFoldDB" id="A0A8B8ZCU3"/>
<keyword evidence="4" id="KW-1185">Reference proteome</keyword>
<dbReference type="OrthoDB" id="1901794at2759"/>
<dbReference type="GeneID" id="103710809"/>
<feature type="compositionally biased region" description="Pro residues" evidence="2">
    <location>
        <begin position="70"/>
        <end position="88"/>
    </location>
</feature>
<keyword evidence="1" id="KW-0175">Coiled coil</keyword>
<evidence type="ECO:0000256" key="2">
    <source>
        <dbReference type="SAM" id="MobiDB-lite"/>
    </source>
</evidence>
<feature type="compositionally biased region" description="Low complexity" evidence="2">
    <location>
        <begin position="199"/>
        <end position="220"/>
    </location>
</feature>
<gene>
    <name evidence="5" type="primary">LOC103710809</name>
</gene>
<protein>
    <submittedName>
        <fullName evidence="5">Trihelix transcription factor ASIL2-like</fullName>
    </submittedName>
</protein>
<dbReference type="RefSeq" id="XP_038971920.1">
    <property type="nucleotide sequence ID" value="XM_039115992.1"/>
</dbReference>
<dbReference type="KEGG" id="pda:103710809"/>
<dbReference type="Pfam" id="PF13837">
    <property type="entry name" value="Myb_DNA-bind_4"/>
    <property type="match status" value="1"/>
</dbReference>
<dbReference type="PRINTS" id="PR01217">
    <property type="entry name" value="PRICHEXTENSN"/>
</dbReference>
<dbReference type="SMART" id="SM00595">
    <property type="entry name" value="MADF"/>
    <property type="match status" value="1"/>
</dbReference>
<accession>A0A8B8ZCU3</accession>
<name>A0A8B8ZCU3_PHODC</name>
<feature type="compositionally biased region" description="Pro residues" evidence="2">
    <location>
        <begin position="40"/>
        <end position="57"/>
    </location>
</feature>
<dbReference type="PANTHER" id="PTHR31307">
    <property type="entry name" value="TRIHELIX TRANSCRIPTION FACTOR ASIL2"/>
    <property type="match status" value="1"/>
</dbReference>
<evidence type="ECO:0000259" key="3">
    <source>
        <dbReference type="Pfam" id="PF13837"/>
    </source>
</evidence>
<reference evidence="5" key="2">
    <citation type="submission" date="2025-08" db="UniProtKB">
        <authorList>
            <consortium name="RefSeq"/>
        </authorList>
    </citation>
    <scope>IDENTIFICATION</scope>
    <source>
        <tissue evidence="5">Young leaves</tissue>
    </source>
</reference>
<feature type="region of interest" description="Disordered" evidence="2">
    <location>
        <begin position="1"/>
        <end position="99"/>
    </location>
</feature>
<evidence type="ECO:0000313" key="5">
    <source>
        <dbReference type="RefSeq" id="XP_038971920.1"/>
    </source>
</evidence>
<feature type="compositionally biased region" description="Acidic residues" evidence="2">
    <location>
        <begin position="225"/>
        <end position="235"/>
    </location>
</feature>
<dbReference type="InterPro" id="IPR044823">
    <property type="entry name" value="ASIL1/2-like"/>
</dbReference>
<feature type="region of interest" description="Disordered" evidence="2">
    <location>
        <begin position="197"/>
        <end position="262"/>
    </location>
</feature>
<dbReference type="Gene3D" id="1.10.10.60">
    <property type="entry name" value="Homeodomain-like"/>
    <property type="match status" value="1"/>
</dbReference>
<dbReference type="InterPro" id="IPR044822">
    <property type="entry name" value="Myb_DNA-bind_4"/>
</dbReference>
<feature type="domain" description="Myb/SANT-like DNA-binding" evidence="3">
    <location>
        <begin position="99"/>
        <end position="195"/>
    </location>
</feature>
<evidence type="ECO:0000256" key="1">
    <source>
        <dbReference type="SAM" id="Coils"/>
    </source>
</evidence>
<sequence length="408" mass="44052">MPLFSHLLPTPTTTTSSSKPSSLMASSSSAAAADATKDPPSSPSPPPSSSAPAPPSASAPSATAAAASPSPSPSPARSPSHLPLPAPPSSASSRRLPPPCWTHEETLALIDSYRDKWYALRRGNLRASHWQEVADAVARRCSRLPQASPKTSVQCRHKVEKLRKRYRAERQRSVAHDPSAPPSSSWVYFRKMDAMEHGSAPSSSSVAAASRPSSSHAPPRSRSDDDGEEEEEEEDGRGRAGGGGGANTRSLHRLMANGGGIGGGLRFTIPKAVRSKITTGSRVEERAPAPSAGGVVNPSPTTRFFKGYGGARPAMEEMRRRLEKSRRRRERDSSDAVGEMVSALRMLGDGFMRMEQMKMEMAREMDKVRREMELKRTEMILDSQRRIVDAFVKGFFGGKKRAKVSPEA</sequence>
<dbReference type="PANTHER" id="PTHR31307:SF49">
    <property type="entry name" value="ALCOHOL DEHYDROGENASE TRANSCRIPTION FACTOR MYB_SANT-LIKE FAMILY PROTEIN"/>
    <property type="match status" value="1"/>
</dbReference>
<dbReference type="Proteomes" id="UP000228380">
    <property type="component" value="Chromosome 2"/>
</dbReference>